<dbReference type="InterPro" id="IPR000023">
    <property type="entry name" value="Phosphofructokinase_dom"/>
</dbReference>
<keyword evidence="5" id="KW-0460">Magnesium</keyword>
<reference evidence="7" key="1">
    <citation type="submission" date="2013-08" db="EMBL/GenBank/DDBJ databases">
        <authorList>
            <person name="Mendez C."/>
            <person name="Richter M."/>
            <person name="Ferrer M."/>
            <person name="Sanchez J."/>
        </authorList>
    </citation>
    <scope>NUCLEOTIDE SEQUENCE</scope>
</reference>
<keyword evidence="3" id="KW-0479">Metal-binding</keyword>
<dbReference type="Gene3D" id="3.40.50.450">
    <property type="match status" value="1"/>
</dbReference>
<sequence length="64" mass="6769">MRFGVLTGGGDCPGLNPAIRSVVLRAARAGHETVGYLDGWKGVRDGRSRPLAPADVLGLIGRRR</sequence>
<accession>T0ZL36</accession>
<evidence type="ECO:0000259" key="6">
    <source>
        <dbReference type="Pfam" id="PF00365"/>
    </source>
</evidence>
<comment type="cofactor">
    <cofactor evidence="1">
        <name>Mg(2+)</name>
        <dbReference type="ChEBI" id="CHEBI:18420"/>
    </cofactor>
</comment>
<protein>
    <submittedName>
        <fullName evidence="7">6-phosphofructokinase</fullName>
    </submittedName>
</protein>
<comment type="caution">
    <text evidence="7">The sequence shown here is derived from an EMBL/GenBank/DDBJ whole genome shotgun (WGS) entry which is preliminary data.</text>
</comment>
<evidence type="ECO:0000256" key="1">
    <source>
        <dbReference type="ARBA" id="ARBA00001946"/>
    </source>
</evidence>
<reference evidence="7" key="2">
    <citation type="journal article" date="2014" name="ISME J.">
        <title>Microbial stratification in low pH oxic and suboxic macroscopic growths along an acid mine drainage.</title>
        <authorList>
            <person name="Mendez-Garcia C."/>
            <person name="Mesa V."/>
            <person name="Sprenger R.R."/>
            <person name="Richter M."/>
            <person name="Diez M.S."/>
            <person name="Solano J."/>
            <person name="Bargiela R."/>
            <person name="Golyshina O.V."/>
            <person name="Manteca A."/>
            <person name="Ramos J.L."/>
            <person name="Gallego J.R."/>
            <person name="Llorente I."/>
            <person name="Martins Dos Santos V.A."/>
            <person name="Jensen O.N."/>
            <person name="Pelaez A.I."/>
            <person name="Sanchez J."/>
            <person name="Ferrer M."/>
        </authorList>
    </citation>
    <scope>NUCLEOTIDE SEQUENCE</scope>
</reference>
<dbReference type="SUPFAM" id="SSF53784">
    <property type="entry name" value="Phosphofructokinase"/>
    <property type="match status" value="1"/>
</dbReference>
<dbReference type="GO" id="GO:0046872">
    <property type="term" value="F:metal ion binding"/>
    <property type="evidence" value="ECO:0007669"/>
    <property type="project" value="UniProtKB-KW"/>
</dbReference>
<evidence type="ECO:0000256" key="3">
    <source>
        <dbReference type="ARBA" id="ARBA00022723"/>
    </source>
</evidence>
<dbReference type="GO" id="GO:0003872">
    <property type="term" value="F:6-phosphofructokinase activity"/>
    <property type="evidence" value="ECO:0007669"/>
    <property type="project" value="InterPro"/>
</dbReference>
<dbReference type="InterPro" id="IPR035966">
    <property type="entry name" value="PKF_sf"/>
</dbReference>
<dbReference type="InterPro" id="IPR022953">
    <property type="entry name" value="ATP_PFK"/>
</dbReference>
<evidence type="ECO:0000256" key="2">
    <source>
        <dbReference type="ARBA" id="ARBA00022679"/>
    </source>
</evidence>
<dbReference type="GO" id="GO:0006002">
    <property type="term" value="P:fructose 6-phosphate metabolic process"/>
    <property type="evidence" value="ECO:0007669"/>
    <property type="project" value="InterPro"/>
</dbReference>
<feature type="domain" description="Phosphofructokinase" evidence="6">
    <location>
        <begin position="2"/>
        <end position="61"/>
    </location>
</feature>
<proteinExistence type="predicted"/>
<keyword evidence="4 7" id="KW-0418">Kinase</keyword>
<dbReference type="UniPathway" id="UPA00109">
    <property type="reaction ID" value="UER00182"/>
</dbReference>
<keyword evidence="2" id="KW-0808">Transferase</keyword>
<evidence type="ECO:0000256" key="5">
    <source>
        <dbReference type="ARBA" id="ARBA00022842"/>
    </source>
</evidence>
<evidence type="ECO:0000256" key="4">
    <source>
        <dbReference type="ARBA" id="ARBA00022777"/>
    </source>
</evidence>
<dbReference type="EMBL" id="AUZZ01006728">
    <property type="protein sequence ID" value="EQD45393.1"/>
    <property type="molecule type" value="Genomic_DNA"/>
</dbReference>
<evidence type="ECO:0000313" key="7">
    <source>
        <dbReference type="EMBL" id="EQD45393.1"/>
    </source>
</evidence>
<name>T0ZL36_9ZZZZ</name>
<dbReference type="Pfam" id="PF00365">
    <property type="entry name" value="PFK"/>
    <property type="match status" value="1"/>
</dbReference>
<dbReference type="AlphaFoldDB" id="T0ZL36"/>
<feature type="non-terminal residue" evidence="7">
    <location>
        <position position="64"/>
    </location>
</feature>
<gene>
    <name evidence="7" type="ORF">B2A_09318</name>
</gene>
<dbReference type="PRINTS" id="PR00476">
    <property type="entry name" value="PHFRCTKINASE"/>
</dbReference>
<organism evidence="7">
    <name type="scientific">mine drainage metagenome</name>
    <dbReference type="NCBI Taxonomy" id="410659"/>
    <lineage>
        <taxon>unclassified sequences</taxon>
        <taxon>metagenomes</taxon>
        <taxon>ecological metagenomes</taxon>
    </lineage>
</organism>